<reference evidence="3 4" key="1">
    <citation type="submission" date="2023-03" db="EMBL/GenBank/DDBJ databases">
        <title>Paludisphaera mucosa sp. nov. a novel planctomycete from northern fen.</title>
        <authorList>
            <person name="Ivanova A."/>
        </authorList>
    </citation>
    <scope>NUCLEOTIDE SEQUENCE [LARGE SCALE GENOMIC DNA]</scope>
    <source>
        <strain evidence="3 4">Pla2</strain>
    </source>
</reference>
<dbReference type="InterPro" id="IPR013538">
    <property type="entry name" value="ASHA1/2-like_C"/>
</dbReference>
<dbReference type="Pfam" id="PF08327">
    <property type="entry name" value="AHSA1"/>
    <property type="match status" value="1"/>
</dbReference>
<gene>
    <name evidence="3" type="ORF">PZE19_00320</name>
</gene>
<organism evidence="3 4">
    <name type="scientific">Paludisphaera mucosa</name>
    <dbReference type="NCBI Taxonomy" id="3030827"/>
    <lineage>
        <taxon>Bacteria</taxon>
        <taxon>Pseudomonadati</taxon>
        <taxon>Planctomycetota</taxon>
        <taxon>Planctomycetia</taxon>
        <taxon>Isosphaerales</taxon>
        <taxon>Isosphaeraceae</taxon>
        <taxon>Paludisphaera</taxon>
    </lineage>
</organism>
<evidence type="ECO:0000259" key="2">
    <source>
        <dbReference type="Pfam" id="PF08327"/>
    </source>
</evidence>
<accession>A0ABT6F3R0</accession>
<dbReference type="Proteomes" id="UP001216907">
    <property type="component" value="Unassembled WGS sequence"/>
</dbReference>
<evidence type="ECO:0000313" key="3">
    <source>
        <dbReference type="EMBL" id="MDG3002220.1"/>
    </source>
</evidence>
<dbReference type="CDD" id="cd07814">
    <property type="entry name" value="SRPBCC_CalC_Aha1-like"/>
    <property type="match status" value="1"/>
</dbReference>
<sequence>MSTTIAEQEVQVICISRELEIAAPIAIAFEAILEEIGPGGELPDGKPFPMVVEPWPGGRWYRDLGANAGHLWGHVQVIKPPTLLELCGPMFMSFPGVNHVQYRLTPDADGGGTRLSFTHRAMGPLPEPVLKGVGTGWDHGLRRIVEIAERLVSERRGGGK</sequence>
<dbReference type="RefSeq" id="WP_277858584.1">
    <property type="nucleotide sequence ID" value="NZ_JARRAG010000001.1"/>
</dbReference>
<name>A0ABT6F3R0_9BACT</name>
<comment type="similarity">
    <text evidence="1">Belongs to the AHA1 family.</text>
</comment>
<dbReference type="InterPro" id="IPR023393">
    <property type="entry name" value="START-like_dom_sf"/>
</dbReference>
<dbReference type="SUPFAM" id="SSF55961">
    <property type="entry name" value="Bet v1-like"/>
    <property type="match status" value="1"/>
</dbReference>
<protein>
    <submittedName>
        <fullName evidence="3">SRPBCC domain-containing protein</fullName>
    </submittedName>
</protein>
<dbReference type="Gene3D" id="3.30.530.20">
    <property type="match status" value="1"/>
</dbReference>
<feature type="domain" description="Activator of Hsp90 ATPase homologue 1/2-like C-terminal" evidence="2">
    <location>
        <begin position="51"/>
        <end position="148"/>
    </location>
</feature>
<keyword evidence="4" id="KW-1185">Reference proteome</keyword>
<evidence type="ECO:0000256" key="1">
    <source>
        <dbReference type="ARBA" id="ARBA00006817"/>
    </source>
</evidence>
<comment type="caution">
    <text evidence="3">The sequence shown here is derived from an EMBL/GenBank/DDBJ whole genome shotgun (WGS) entry which is preliminary data.</text>
</comment>
<proteinExistence type="inferred from homology"/>
<dbReference type="EMBL" id="JARRAG010000001">
    <property type="protein sequence ID" value="MDG3002220.1"/>
    <property type="molecule type" value="Genomic_DNA"/>
</dbReference>
<evidence type="ECO:0000313" key="4">
    <source>
        <dbReference type="Proteomes" id="UP001216907"/>
    </source>
</evidence>